<organism evidence="2 3">
    <name type="scientific">Trichinella papuae</name>
    <dbReference type="NCBI Taxonomy" id="268474"/>
    <lineage>
        <taxon>Eukaryota</taxon>
        <taxon>Metazoa</taxon>
        <taxon>Ecdysozoa</taxon>
        <taxon>Nematoda</taxon>
        <taxon>Enoplea</taxon>
        <taxon>Dorylaimia</taxon>
        <taxon>Trichinellida</taxon>
        <taxon>Trichinellidae</taxon>
        <taxon>Trichinella</taxon>
    </lineage>
</organism>
<keyword evidence="1" id="KW-0732">Signal</keyword>
<proteinExistence type="predicted"/>
<evidence type="ECO:0000256" key="1">
    <source>
        <dbReference type="SAM" id="SignalP"/>
    </source>
</evidence>
<dbReference type="AlphaFoldDB" id="A0A0V1MZ26"/>
<sequence length="136" mass="15651">MVIYYDMRSINLLLMKLKFLLYIVLEVQMKERERKGGQLKCFKRMINTYVHVIKCEKCFPSCSEYGKPTSGFGNAKQAILVTHCYDRLISRIPKTASSTYQAATNKVTLATQHHILCMTKLQMPILHDQVEAISCV</sequence>
<evidence type="ECO:0000313" key="3">
    <source>
        <dbReference type="Proteomes" id="UP000054843"/>
    </source>
</evidence>
<feature type="chain" id="PRO_5006882971" evidence="1">
    <location>
        <begin position="30"/>
        <end position="136"/>
    </location>
</feature>
<evidence type="ECO:0000313" key="2">
    <source>
        <dbReference type="EMBL" id="KRZ77048.1"/>
    </source>
</evidence>
<comment type="caution">
    <text evidence="2">The sequence shown here is derived from an EMBL/GenBank/DDBJ whole genome shotgun (WGS) entry which is preliminary data.</text>
</comment>
<dbReference type="EMBL" id="JYDO01000023">
    <property type="protein sequence ID" value="KRZ77048.1"/>
    <property type="molecule type" value="Genomic_DNA"/>
</dbReference>
<accession>A0A0V1MZ26</accession>
<gene>
    <name evidence="2" type="ORF">T10_460</name>
</gene>
<name>A0A0V1MZ26_9BILA</name>
<protein>
    <submittedName>
        <fullName evidence="2">Uncharacterized protein</fullName>
    </submittedName>
</protein>
<keyword evidence="3" id="KW-1185">Reference proteome</keyword>
<feature type="signal peptide" evidence="1">
    <location>
        <begin position="1"/>
        <end position="29"/>
    </location>
</feature>
<dbReference type="OrthoDB" id="10485278at2759"/>
<reference evidence="2 3" key="1">
    <citation type="submission" date="2015-01" db="EMBL/GenBank/DDBJ databases">
        <title>Evolution of Trichinella species and genotypes.</title>
        <authorList>
            <person name="Korhonen P.K."/>
            <person name="Edoardo P."/>
            <person name="Giuseppe L.R."/>
            <person name="Gasser R.B."/>
        </authorList>
    </citation>
    <scope>NUCLEOTIDE SEQUENCE [LARGE SCALE GENOMIC DNA]</scope>
    <source>
        <strain evidence="2">ISS1980</strain>
    </source>
</reference>
<dbReference type="Proteomes" id="UP000054843">
    <property type="component" value="Unassembled WGS sequence"/>
</dbReference>